<dbReference type="Pfam" id="PF01476">
    <property type="entry name" value="LysM"/>
    <property type="match status" value="2"/>
</dbReference>
<dbReference type="PROSITE" id="PS51782">
    <property type="entry name" value="LYSM"/>
    <property type="match status" value="2"/>
</dbReference>
<dbReference type="InterPro" id="IPR052196">
    <property type="entry name" value="Bact_Kbp"/>
</dbReference>
<dbReference type="SMART" id="SM00257">
    <property type="entry name" value="LysM"/>
    <property type="match status" value="2"/>
</dbReference>
<gene>
    <name evidence="3" type="ORF">LCGC14_2652620</name>
</gene>
<dbReference type="EMBL" id="LAZR01046045">
    <property type="protein sequence ID" value="KKK97453.1"/>
    <property type="molecule type" value="Genomic_DNA"/>
</dbReference>
<proteinExistence type="predicted"/>
<feature type="domain" description="LysM" evidence="2">
    <location>
        <begin position="69"/>
        <end position="120"/>
    </location>
</feature>
<accession>A0A0F8ZUE8</accession>
<reference evidence="3" key="1">
    <citation type="journal article" date="2015" name="Nature">
        <title>Complex archaea that bridge the gap between prokaryotes and eukaryotes.</title>
        <authorList>
            <person name="Spang A."/>
            <person name="Saw J.H."/>
            <person name="Jorgensen S.L."/>
            <person name="Zaremba-Niedzwiedzka K."/>
            <person name="Martijn J."/>
            <person name="Lind A.E."/>
            <person name="van Eijk R."/>
            <person name="Schleper C."/>
            <person name="Guy L."/>
            <person name="Ettema T.J."/>
        </authorList>
    </citation>
    <scope>NUCLEOTIDE SEQUENCE</scope>
</reference>
<evidence type="ECO:0000256" key="1">
    <source>
        <dbReference type="SAM" id="MobiDB-lite"/>
    </source>
</evidence>
<dbReference type="Gene3D" id="3.10.350.10">
    <property type="entry name" value="LysM domain"/>
    <property type="match status" value="2"/>
</dbReference>
<sequence>RIQRDDRPVLAPPSPPPRADWPVHREAPAPRPAAVRPDVAVGPSTPAAVTQPPAPARADSPAAGRPAVRVYVVQPGDSLIGIARKAWGRKHQGRYRLIYQANRSKLPDESRLSPGQKLIIPALPVAPAPTRPANPAVRPPARYTEVALEALSERLSAERWYTVRPGDSLTGIARRQMRDGSNGAVRRLYQANRDRIVSPDRLRVGLKLRIPT</sequence>
<evidence type="ECO:0000313" key="3">
    <source>
        <dbReference type="EMBL" id="KKK97453.1"/>
    </source>
</evidence>
<feature type="compositionally biased region" description="Low complexity" evidence="1">
    <location>
        <begin position="32"/>
        <end position="64"/>
    </location>
</feature>
<dbReference type="PANTHER" id="PTHR34700:SF4">
    <property type="entry name" value="PHAGE-LIKE ELEMENT PBSX PROTEIN XKDP"/>
    <property type="match status" value="1"/>
</dbReference>
<dbReference type="InterPro" id="IPR018392">
    <property type="entry name" value="LysM"/>
</dbReference>
<dbReference type="InterPro" id="IPR036779">
    <property type="entry name" value="LysM_dom_sf"/>
</dbReference>
<protein>
    <recommendedName>
        <fullName evidence="2">LysM domain-containing protein</fullName>
    </recommendedName>
</protein>
<feature type="non-terminal residue" evidence="3">
    <location>
        <position position="1"/>
    </location>
</feature>
<feature type="compositionally biased region" description="Pro residues" evidence="1">
    <location>
        <begin position="10"/>
        <end position="19"/>
    </location>
</feature>
<evidence type="ECO:0000259" key="2">
    <source>
        <dbReference type="PROSITE" id="PS51782"/>
    </source>
</evidence>
<dbReference type="PANTHER" id="PTHR34700">
    <property type="entry name" value="POTASSIUM BINDING PROTEIN KBP"/>
    <property type="match status" value="1"/>
</dbReference>
<organism evidence="3">
    <name type="scientific">marine sediment metagenome</name>
    <dbReference type="NCBI Taxonomy" id="412755"/>
    <lineage>
        <taxon>unclassified sequences</taxon>
        <taxon>metagenomes</taxon>
        <taxon>ecological metagenomes</taxon>
    </lineage>
</organism>
<dbReference type="CDD" id="cd00118">
    <property type="entry name" value="LysM"/>
    <property type="match status" value="2"/>
</dbReference>
<feature type="region of interest" description="Disordered" evidence="1">
    <location>
        <begin position="1"/>
        <end position="64"/>
    </location>
</feature>
<name>A0A0F8ZUE8_9ZZZZ</name>
<dbReference type="AlphaFoldDB" id="A0A0F8ZUE8"/>
<feature type="domain" description="LysM" evidence="2">
    <location>
        <begin position="159"/>
        <end position="210"/>
    </location>
</feature>
<comment type="caution">
    <text evidence="3">The sequence shown here is derived from an EMBL/GenBank/DDBJ whole genome shotgun (WGS) entry which is preliminary data.</text>
</comment>
<dbReference type="SUPFAM" id="SSF54106">
    <property type="entry name" value="LysM domain"/>
    <property type="match status" value="2"/>
</dbReference>